<protein>
    <submittedName>
        <fullName evidence="2">DNA-directed RNA polymerase specialized sigma24 family protein</fullName>
    </submittedName>
</protein>
<reference evidence="2" key="1">
    <citation type="submission" date="2020-10" db="EMBL/GenBank/DDBJ databases">
        <title>Sequencing the genomes of 1000 actinobacteria strains.</title>
        <authorList>
            <person name="Klenk H.-P."/>
        </authorList>
    </citation>
    <scope>NUCLEOTIDE SEQUENCE</scope>
    <source>
        <strain evidence="2">DSM 45354</strain>
    </source>
</reference>
<feature type="region of interest" description="Disordered" evidence="1">
    <location>
        <begin position="529"/>
        <end position="699"/>
    </location>
</feature>
<feature type="compositionally biased region" description="Basic and acidic residues" evidence="1">
    <location>
        <begin position="7"/>
        <end position="26"/>
    </location>
</feature>
<dbReference type="Gene3D" id="1.10.1740.10">
    <property type="match status" value="1"/>
</dbReference>
<keyword evidence="2" id="KW-0240">DNA-directed RNA polymerase</keyword>
<name>A0A927NBY7_9ACTN</name>
<dbReference type="GO" id="GO:0003700">
    <property type="term" value="F:DNA-binding transcription factor activity"/>
    <property type="evidence" value="ECO:0007669"/>
    <property type="project" value="InterPro"/>
</dbReference>
<feature type="region of interest" description="Disordered" evidence="1">
    <location>
        <begin position="1"/>
        <end position="107"/>
    </location>
</feature>
<dbReference type="Proteomes" id="UP000638648">
    <property type="component" value="Unassembled WGS sequence"/>
</dbReference>
<feature type="compositionally biased region" description="Low complexity" evidence="1">
    <location>
        <begin position="612"/>
        <end position="624"/>
    </location>
</feature>
<dbReference type="EMBL" id="JADBEM010000001">
    <property type="protein sequence ID" value="MBE1612717.1"/>
    <property type="molecule type" value="Genomic_DNA"/>
</dbReference>
<dbReference type="AlphaFoldDB" id="A0A927NBY7"/>
<feature type="compositionally biased region" description="Low complexity" evidence="1">
    <location>
        <begin position="676"/>
        <end position="685"/>
    </location>
</feature>
<keyword evidence="3" id="KW-1185">Reference proteome</keyword>
<keyword evidence="2" id="KW-0804">Transcription</keyword>
<evidence type="ECO:0000256" key="1">
    <source>
        <dbReference type="SAM" id="MobiDB-lite"/>
    </source>
</evidence>
<organism evidence="2 3">
    <name type="scientific">Actinopolymorpha pittospori</name>
    <dbReference type="NCBI Taxonomy" id="648752"/>
    <lineage>
        <taxon>Bacteria</taxon>
        <taxon>Bacillati</taxon>
        <taxon>Actinomycetota</taxon>
        <taxon>Actinomycetes</taxon>
        <taxon>Propionibacteriales</taxon>
        <taxon>Actinopolymorphaceae</taxon>
        <taxon>Actinopolymorpha</taxon>
    </lineage>
</organism>
<dbReference type="InterPro" id="IPR013325">
    <property type="entry name" value="RNA_pol_sigma_r2"/>
</dbReference>
<evidence type="ECO:0000313" key="2">
    <source>
        <dbReference type="EMBL" id="MBE1612717.1"/>
    </source>
</evidence>
<feature type="region of interest" description="Disordered" evidence="1">
    <location>
        <begin position="215"/>
        <end position="242"/>
    </location>
</feature>
<dbReference type="RefSeq" id="WP_192755710.1">
    <property type="nucleotide sequence ID" value="NZ_BAABJL010000084.1"/>
</dbReference>
<proteinExistence type="predicted"/>
<feature type="compositionally biased region" description="Pro residues" evidence="1">
    <location>
        <begin position="648"/>
        <end position="675"/>
    </location>
</feature>
<feature type="region of interest" description="Disordered" evidence="1">
    <location>
        <begin position="459"/>
        <end position="482"/>
    </location>
</feature>
<sequence>MTATPRDPSHRDAEDPFVDGRGDRSAPVEGSADADPTTVDEAAVDDAASDETASDKTDADAVPAESATNDDTEDTITVGADESTRFDLTAVPPPSRPGPPDRPLPPADADLIAATRIGDDDAYDELLRRHETAGQRLVSRLTSDSDQAEVVVRDAADRGLATLRSGSGPDLAFRAFLLRTILGRPTTRGWPVGHDPTSDEIEFRLAQALRGIDSAAHTAPTSKGTPDPVEDAARSAEDAPTVPGFEPPDTLLDVPAASADAPTLPAFEPATLVDLPRDAPGEVPAASADAPTLPAFEPATVLPPDDPVFDLVATEAFGVLPEPWQAALWHIEVEGDHPDHVGVLLGMSAADVAVASARARAAFRQYYARQHLDASWPPLCQDVIDRLSRFTFAGLYDDEAGQVAAHLQTCTACTALTQRLEDVDDDLPLVLAATVLGEHAAAYLEAVRQPPQDFAPLTPAARAEADGPPGAQAPPWPTRFAELGRRTWTERHVWLRRRSTGIAALGTLAAASVVILAWATVAVLTGGGVVPAGDERPATPGRGGGGPVVEEPDTQSGVTDEATPEEFGVLPATVAPSPTDLPSTDFTVGPTRESSDDEAPERGNHPRPPDPTHSTPGRSPSHTPTSPPHTPTSTPTPTPTDTEEPSPSQTPSPPEEPPTTPPTSPPPDPNPPTSSPTPREQTSTPPTTPPSSPPATPAP</sequence>
<comment type="caution">
    <text evidence="2">The sequence shown here is derived from an EMBL/GenBank/DDBJ whole genome shotgun (WGS) entry which is preliminary data.</text>
</comment>
<accession>A0A927NBY7</accession>
<dbReference type="GO" id="GO:0006352">
    <property type="term" value="P:DNA-templated transcription initiation"/>
    <property type="evidence" value="ECO:0007669"/>
    <property type="project" value="InterPro"/>
</dbReference>
<dbReference type="GO" id="GO:0000428">
    <property type="term" value="C:DNA-directed RNA polymerase complex"/>
    <property type="evidence" value="ECO:0007669"/>
    <property type="project" value="UniProtKB-KW"/>
</dbReference>
<feature type="compositionally biased region" description="Pro residues" evidence="1">
    <location>
        <begin position="686"/>
        <end position="699"/>
    </location>
</feature>
<evidence type="ECO:0000313" key="3">
    <source>
        <dbReference type="Proteomes" id="UP000638648"/>
    </source>
</evidence>
<dbReference type="PRINTS" id="PR01217">
    <property type="entry name" value="PRICHEXTENSN"/>
</dbReference>
<gene>
    <name evidence="2" type="ORF">HEB94_009565</name>
</gene>
<feature type="compositionally biased region" description="Pro residues" evidence="1">
    <location>
        <begin position="91"/>
        <end position="106"/>
    </location>
</feature>
<feature type="compositionally biased region" description="Basic and acidic residues" evidence="1">
    <location>
        <begin position="600"/>
        <end position="610"/>
    </location>
</feature>
<feature type="compositionally biased region" description="Pro residues" evidence="1">
    <location>
        <begin position="625"/>
        <end position="638"/>
    </location>
</feature>
<dbReference type="SUPFAM" id="SSF88946">
    <property type="entry name" value="Sigma2 domain of RNA polymerase sigma factors"/>
    <property type="match status" value="1"/>
</dbReference>